<dbReference type="PANTHER" id="PTHR23502:SF61">
    <property type="entry name" value="MULTIDRUG TRANSPORTER, PUTATIVE (AFU_ORTHOLOGUE AFUA_3G02780)-RELATED"/>
    <property type="match status" value="1"/>
</dbReference>
<feature type="compositionally biased region" description="Acidic residues" evidence="6">
    <location>
        <begin position="560"/>
        <end position="580"/>
    </location>
</feature>
<feature type="transmembrane region" description="Helical" evidence="7">
    <location>
        <begin position="455"/>
        <end position="475"/>
    </location>
</feature>
<feature type="transmembrane region" description="Helical" evidence="7">
    <location>
        <begin position="523"/>
        <end position="545"/>
    </location>
</feature>
<dbReference type="Gene3D" id="1.20.1250.20">
    <property type="entry name" value="MFS general substrate transporter like domains"/>
    <property type="match status" value="1"/>
</dbReference>
<feature type="region of interest" description="Disordered" evidence="6">
    <location>
        <begin position="556"/>
        <end position="580"/>
    </location>
</feature>
<dbReference type="Pfam" id="PF07690">
    <property type="entry name" value="MFS_1"/>
    <property type="match status" value="1"/>
</dbReference>
<feature type="domain" description="Major facilitator superfamily (MFS) profile" evidence="8">
    <location>
        <begin position="115"/>
        <end position="550"/>
    </location>
</feature>
<dbReference type="STRING" id="50376.A0A517LH91"/>
<sequence length="580" mass="64843">MRDTLRESYESSPETNGRQGSSPPDSYPYTRPDYPYDRNDSTQQIHPAFRNKPRQESKVQGPISRLRKLSSSSTKKLCNRSSHIDKESDDREIINFEDGDKENPFNWPRWRKWIITATVCFISILTGLPAGAYGAGNVGMSKDFKISQSSFPNLYWATTSWNLGSALCPLFVVPLTESMGRMFGYFSSYILFVAWLFGQAFAQNFATMIIVRFLGGGASSIIINCVGGTITDIWETAGSRSFPMSLYGMTSVVGIALGPFVGGAIQKDLNWRWIYYIQIAINCGFLPVFWLLLKETRGNIILQKRAKKMRTEEGRNAWAQSELSSDSLMQNIRTSVTRPVKMLITEPVVIAFTLWVSFAWGILFLFQNSIGQTFSHEYNFTTFQTSLIQIALSVGAIIGTILNPVQDYLYLHSARRNKEEKNTPIPEARLYFAVPGSLIFTAGLFWYGWSSDPSLPWIVPSLGIAAVGLGIYEIYMAVINYLSDFYVPYAASALSAASLGRNLFGAFLPLASQALFRNLGYQWAGSLLGFIGLVLSLAPVALLLWGDRARKWSSFTKEAAEEDGDGWEEDDESGPEEQNV</sequence>
<keyword evidence="5 7" id="KW-0472">Membrane</keyword>
<gene>
    <name evidence="9" type="ORF">FKW77_005424</name>
</gene>
<dbReference type="PANTHER" id="PTHR23502">
    <property type="entry name" value="MAJOR FACILITATOR SUPERFAMILY"/>
    <property type="match status" value="1"/>
</dbReference>
<evidence type="ECO:0000256" key="6">
    <source>
        <dbReference type="SAM" id="MobiDB-lite"/>
    </source>
</evidence>
<organism evidence="9 10">
    <name type="scientific">Venturia effusa</name>
    <dbReference type="NCBI Taxonomy" id="50376"/>
    <lineage>
        <taxon>Eukaryota</taxon>
        <taxon>Fungi</taxon>
        <taxon>Dikarya</taxon>
        <taxon>Ascomycota</taxon>
        <taxon>Pezizomycotina</taxon>
        <taxon>Dothideomycetes</taxon>
        <taxon>Pleosporomycetidae</taxon>
        <taxon>Venturiales</taxon>
        <taxon>Venturiaceae</taxon>
        <taxon>Venturia</taxon>
    </lineage>
</organism>
<dbReference type="GO" id="GO:0005886">
    <property type="term" value="C:plasma membrane"/>
    <property type="evidence" value="ECO:0007669"/>
    <property type="project" value="TreeGrafter"/>
</dbReference>
<dbReference type="Proteomes" id="UP000316270">
    <property type="component" value="Chromosome 12"/>
</dbReference>
<dbReference type="EMBL" id="CP042196">
    <property type="protein sequence ID" value="QDS74989.1"/>
    <property type="molecule type" value="Genomic_DNA"/>
</dbReference>
<dbReference type="AlphaFoldDB" id="A0A517LH91"/>
<dbReference type="GO" id="GO:0022857">
    <property type="term" value="F:transmembrane transporter activity"/>
    <property type="evidence" value="ECO:0007669"/>
    <property type="project" value="InterPro"/>
</dbReference>
<dbReference type="InterPro" id="IPR011701">
    <property type="entry name" value="MFS"/>
</dbReference>
<dbReference type="FunFam" id="1.20.1250.20:FF:000082">
    <property type="entry name" value="MFS multidrug transporter, putative"/>
    <property type="match status" value="1"/>
</dbReference>
<evidence type="ECO:0000256" key="4">
    <source>
        <dbReference type="ARBA" id="ARBA00022989"/>
    </source>
</evidence>
<evidence type="ECO:0000259" key="8">
    <source>
        <dbReference type="PROSITE" id="PS50850"/>
    </source>
</evidence>
<evidence type="ECO:0000313" key="10">
    <source>
        <dbReference type="Proteomes" id="UP000316270"/>
    </source>
</evidence>
<evidence type="ECO:0000313" key="9">
    <source>
        <dbReference type="EMBL" id="QDS74989.1"/>
    </source>
</evidence>
<evidence type="ECO:0000256" key="1">
    <source>
        <dbReference type="ARBA" id="ARBA00004141"/>
    </source>
</evidence>
<feature type="transmembrane region" description="Helical" evidence="7">
    <location>
        <begin position="154"/>
        <end position="175"/>
    </location>
</feature>
<feature type="transmembrane region" description="Helical" evidence="7">
    <location>
        <begin position="386"/>
        <end position="409"/>
    </location>
</feature>
<feature type="compositionally biased region" description="Polar residues" evidence="6">
    <location>
        <begin position="10"/>
        <end position="20"/>
    </location>
</feature>
<feature type="transmembrane region" description="Helical" evidence="7">
    <location>
        <begin position="113"/>
        <end position="134"/>
    </location>
</feature>
<keyword evidence="10" id="KW-1185">Reference proteome</keyword>
<feature type="region of interest" description="Disordered" evidence="6">
    <location>
        <begin position="1"/>
        <end position="73"/>
    </location>
</feature>
<feature type="transmembrane region" description="Helical" evidence="7">
    <location>
        <begin position="430"/>
        <end position="449"/>
    </location>
</feature>
<feature type="compositionally biased region" description="Low complexity" evidence="6">
    <location>
        <begin position="21"/>
        <end position="33"/>
    </location>
</feature>
<dbReference type="InterPro" id="IPR020846">
    <property type="entry name" value="MFS_dom"/>
</dbReference>
<protein>
    <recommendedName>
        <fullName evidence="8">Major facilitator superfamily (MFS) profile domain-containing protein</fullName>
    </recommendedName>
</protein>
<feature type="transmembrane region" description="Helical" evidence="7">
    <location>
        <begin position="348"/>
        <end position="366"/>
    </location>
</feature>
<dbReference type="InterPro" id="IPR036259">
    <property type="entry name" value="MFS_trans_sf"/>
</dbReference>
<dbReference type="OrthoDB" id="4426556at2759"/>
<proteinExistence type="inferred from homology"/>
<dbReference type="PROSITE" id="PS50850">
    <property type="entry name" value="MFS"/>
    <property type="match status" value="1"/>
</dbReference>
<comment type="subcellular location">
    <subcellularLocation>
        <location evidence="1">Membrane</location>
        <topology evidence="1">Multi-pass membrane protein</topology>
    </subcellularLocation>
</comment>
<keyword evidence="3 7" id="KW-0812">Transmembrane</keyword>
<feature type="transmembrane region" description="Helical" evidence="7">
    <location>
        <begin position="487"/>
        <end position="511"/>
    </location>
</feature>
<feature type="transmembrane region" description="Helical" evidence="7">
    <location>
        <begin position="242"/>
        <end position="261"/>
    </location>
</feature>
<evidence type="ECO:0000256" key="3">
    <source>
        <dbReference type="ARBA" id="ARBA00022692"/>
    </source>
</evidence>
<evidence type="ECO:0000256" key="5">
    <source>
        <dbReference type="ARBA" id="ARBA00023136"/>
    </source>
</evidence>
<comment type="similarity">
    <text evidence="2">Belongs to the major facilitator superfamily.</text>
</comment>
<feature type="transmembrane region" description="Helical" evidence="7">
    <location>
        <begin position="182"/>
        <end position="202"/>
    </location>
</feature>
<feature type="transmembrane region" description="Helical" evidence="7">
    <location>
        <begin position="208"/>
        <end position="230"/>
    </location>
</feature>
<evidence type="ECO:0000256" key="2">
    <source>
        <dbReference type="ARBA" id="ARBA00008335"/>
    </source>
</evidence>
<name>A0A517LH91_9PEZI</name>
<dbReference type="SUPFAM" id="SSF103473">
    <property type="entry name" value="MFS general substrate transporter"/>
    <property type="match status" value="1"/>
</dbReference>
<reference evidence="9 10" key="1">
    <citation type="submission" date="2019-07" db="EMBL/GenBank/DDBJ databases">
        <title>Finished genome of Venturia effusa.</title>
        <authorList>
            <person name="Young C.A."/>
            <person name="Cox M.P."/>
            <person name="Ganley A.R.D."/>
            <person name="David W.J."/>
        </authorList>
    </citation>
    <scope>NUCLEOTIDE SEQUENCE [LARGE SCALE GENOMIC DNA]</scope>
    <source>
        <strain evidence="10">albino</strain>
    </source>
</reference>
<keyword evidence="4 7" id="KW-1133">Transmembrane helix</keyword>
<feature type="transmembrane region" description="Helical" evidence="7">
    <location>
        <begin position="273"/>
        <end position="293"/>
    </location>
</feature>
<evidence type="ECO:0000256" key="7">
    <source>
        <dbReference type="SAM" id="Phobius"/>
    </source>
</evidence>
<accession>A0A517LH91</accession>